<dbReference type="InterPro" id="IPR032867">
    <property type="entry name" value="DYW_dom"/>
</dbReference>
<gene>
    <name evidence="5" type="ORF">FCM35_KLT08143</name>
</gene>
<name>A0A833QWY4_9POAL</name>
<dbReference type="InterPro" id="IPR015424">
    <property type="entry name" value="PyrdxlP-dep_Trfase"/>
</dbReference>
<dbReference type="Gene3D" id="3.40.640.10">
    <property type="entry name" value="Type I PLP-dependent aspartate aminotransferase-like (Major domain)"/>
    <property type="match status" value="1"/>
</dbReference>
<protein>
    <submittedName>
        <fullName evidence="5">Putative pentatricopeptide repeat-containing protein</fullName>
    </submittedName>
</protein>
<evidence type="ECO:0000256" key="2">
    <source>
        <dbReference type="ARBA" id="ARBA00022946"/>
    </source>
</evidence>
<dbReference type="PANTHER" id="PTHR47926">
    <property type="entry name" value="PENTATRICOPEPTIDE REPEAT-CONTAINING PROTEIN"/>
    <property type="match status" value="1"/>
</dbReference>
<dbReference type="PANTHER" id="PTHR47926:SF475">
    <property type="entry name" value="DYW DOMAIN-CONTAINING PROTEIN"/>
    <property type="match status" value="1"/>
</dbReference>
<feature type="repeat" description="PPR" evidence="3">
    <location>
        <begin position="286"/>
        <end position="320"/>
    </location>
</feature>
<organism evidence="5 6">
    <name type="scientific">Carex littledalei</name>
    <dbReference type="NCBI Taxonomy" id="544730"/>
    <lineage>
        <taxon>Eukaryota</taxon>
        <taxon>Viridiplantae</taxon>
        <taxon>Streptophyta</taxon>
        <taxon>Embryophyta</taxon>
        <taxon>Tracheophyta</taxon>
        <taxon>Spermatophyta</taxon>
        <taxon>Magnoliopsida</taxon>
        <taxon>Liliopsida</taxon>
        <taxon>Poales</taxon>
        <taxon>Cyperaceae</taxon>
        <taxon>Cyperoideae</taxon>
        <taxon>Cariceae</taxon>
        <taxon>Carex</taxon>
        <taxon>Carex subgen. Euthyceras</taxon>
    </lineage>
</organism>
<feature type="repeat" description="PPR" evidence="3">
    <location>
        <begin position="185"/>
        <end position="219"/>
    </location>
</feature>
<feature type="repeat" description="PPR" evidence="3">
    <location>
        <begin position="387"/>
        <end position="421"/>
    </location>
</feature>
<dbReference type="InterPro" id="IPR011990">
    <property type="entry name" value="TPR-like_helical_dom_sf"/>
</dbReference>
<dbReference type="FunFam" id="1.25.40.10:FF:000158">
    <property type="entry name" value="pentatricopeptide repeat-containing protein At2g33680"/>
    <property type="match status" value="1"/>
</dbReference>
<dbReference type="GO" id="GO:0003723">
    <property type="term" value="F:RNA binding"/>
    <property type="evidence" value="ECO:0007669"/>
    <property type="project" value="InterPro"/>
</dbReference>
<dbReference type="Proteomes" id="UP000623129">
    <property type="component" value="Unassembled WGS sequence"/>
</dbReference>
<dbReference type="Pfam" id="PF20431">
    <property type="entry name" value="E_motif"/>
    <property type="match status" value="1"/>
</dbReference>
<dbReference type="Pfam" id="PF13041">
    <property type="entry name" value="PPR_2"/>
    <property type="match status" value="4"/>
</dbReference>
<sequence>MPLALARGHSADAYTAKGLFDPKTYHSDLISYHLRNGRLWNPHKVLDEMPHSNIFTLNRLFSGYSKNVCVKEARDLFNSMKDRNVISWTIMIGMLSNAGCLNEAFSLFREMLHTRMAPDCVTIVQVLSLCTDPKASVHAVLIHNRIVKSGFGCSLTISNTLIDAYCKCGLIGLAYAVFEEMEKRDSVTLNALLSGYFKEGDCQNALVLFIHMLKSDLRPTQFTFSSLLNCATGLADPGVGTHIHGQVIKSNFTWDVYVNNSLLDFYSKINYLHDTRKLFDEMFEKDNFTYNVMISTYSRTDLTKEALELFREMQLLGFDCSDYPYPCLLSIAGSHANYEMGRQMHALVVQLGMTSSNLTSNALIDMYSRCRDLNCADLIFKQNSDKSTTSWTALITGCVQNGLCEEALKLFSEMRKTGLDPDPATFCSVLKACSGLALVSLGEQLNSCILRSGYLSSVFAGSALVDAYAKCGLLEDAKKMFDEMTDRNIVSWNALICAYAQNGKGRKAMEMFERMVTSGLKPESVSFLSVLTACSHSGLVEEGLHYFDSMTRVYNLTPRKDHYACMVDMLGRVGCFDKVEQLLGQIPFEPDPIIWSSILNSCKIHEYYELGKLAADKLFSIGTQDAGHCVLMSNIYAKHGKWAEVARIKKLMRDRGMVKVPGYSWVEINRQVYTFSSNDMKNPRIGEIKAYLDKLSIEMEREGYKADLTSDLHFVGDEIKVKSLRYHSERLAIALMKTKDGTVIRVMKNLRTCVDCHAAIKVISKLVRREIVVRDSSRFHHIKDGPLNIRDNVAIEVSSFSKFAGFTGVRLGWAVIPAELFYSSRFLVLRDFDRIVCTSFNGASSISQIGGLACLSDEGYKVDKLTRTF</sequence>
<dbReference type="GO" id="GO:0099402">
    <property type="term" value="P:plant organ development"/>
    <property type="evidence" value="ECO:0007669"/>
    <property type="project" value="UniProtKB-ARBA"/>
</dbReference>
<reference evidence="5" key="1">
    <citation type="submission" date="2020-01" db="EMBL/GenBank/DDBJ databases">
        <title>Genome sequence of Kobresia littledalei, the first chromosome-level genome in the family Cyperaceae.</title>
        <authorList>
            <person name="Qu G."/>
        </authorList>
    </citation>
    <scope>NUCLEOTIDE SEQUENCE</scope>
    <source>
        <strain evidence="5">C.B.Clarke</strain>
        <tissue evidence="5">Leaf</tissue>
    </source>
</reference>
<evidence type="ECO:0000313" key="5">
    <source>
        <dbReference type="EMBL" id="KAF3326513.1"/>
    </source>
</evidence>
<feature type="repeat" description="PPR" evidence="3">
    <location>
        <begin position="457"/>
        <end position="487"/>
    </location>
</feature>
<dbReference type="GO" id="GO:0009451">
    <property type="term" value="P:RNA modification"/>
    <property type="evidence" value="ECO:0007669"/>
    <property type="project" value="InterPro"/>
</dbReference>
<dbReference type="AlphaFoldDB" id="A0A833QWY4"/>
<feature type="repeat" description="PPR" evidence="3">
    <location>
        <begin position="84"/>
        <end position="118"/>
    </location>
</feature>
<keyword evidence="1" id="KW-0677">Repeat</keyword>
<proteinExistence type="predicted"/>
<feature type="domain" description="DYW" evidence="4">
    <location>
        <begin position="703"/>
        <end position="787"/>
    </location>
</feature>
<evidence type="ECO:0000259" key="4">
    <source>
        <dbReference type="Pfam" id="PF14432"/>
    </source>
</evidence>
<dbReference type="InterPro" id="IPR046960">
    <property type="entry name" value="PPR_At4g14850-like_plant"/>
</dbReference>
<dbReference type="Pfam" id="PF01535">
    <property type="entry name" value="PPR"/>
    <property type="match status" value="2"/>
</dbReference>
<feature type="repeat" description="PPR" evidence="3">
    <location>
        <begin position="154"/>
        <end position="184"/>
    </location>
</feature>
<dbReference type="Gene3D" id="1.25.40.10">
    <property type="entry name" value="Tetratricopeptide repeat domain"/>
    <property type="match status" value="6"/>
</dbReference>
<evidence type="ECO:0000256" key="1">
    <source>
        <dbReference type="ARBA" id="ARBA00022737"/>
    </source>
</evidence>
<dbReference type="GO" id="GO:0008270">
    <property type="term" value="F:zinc ion binding"/>
    <property type="evidence" value="ECO:0007669"/>
    <property type="project" value="InterPro"/>
</dbReference>
<dbReference type="EMBL" id="SWLB01000018">
    <property type="protein sequence ID" value="KAF3326513.1"/>
    <property type="molecule type" value="Genomic_DNA"/>
</dbReference>
<comment type="caution">
    <text evidence="5">The sequence shown here is derived from an EMBL/GenBank/DDBJ whole genome shotgun (WGS) entry which is preliminary data.</text>
</comment>
<keyword evidence="2" id="KW-0809">Transit peptide</keyword>
<dbReference type="Pfam" id="PF12854">
    <property type="entry name" value="PPR_1"/>
    <property type="match status" value="1"/>
</dbReference>
<dbReference type="Pfam" id="PF14432">
    <property type="entry name" value="DYW_deaminase"/>
    <property type="match status" value="1"/>
</dbReference>
<evidence type="ECO:0000256" key="3">
    <source>
        <dbReference type="PROSITE-ProRule" id="PRU00708"/>
    </source>
</evidence>
<dbReference type="PROSITE" id="PS51375">
    <property type="entry name" value="PPR"/>
    <property type="match status" value="7"/>
</dbReference>
<keyword evidence="6" id="KW-1185">Reference proteome</keyword>
<feature type="repeat" description="PPR" evidence="3">
    <location>
        <begin position="488"/>
        <end position="522"/>
    </location>
</feature>
<evidence type="ECO:0000313" key="6">
    <source>
        <dbReference type="Proteomes" id="UP000623129"/>
    </source>
</evidence>
<dbReference type="InterPro" id="IPR046848">
    <property type="entry name" value="E_motif"/>
</dbReference>
<accession>A0A833QWY4</accession>
<dbReference type="InterPro" id="IPR002885">
    <property type="entry name" value="PPR_rpt"/>
</dbReference>
<dbReference type="FunFam" id="1.25.40.10:FF:000073">
    <property type="entry name" value="Pentatricopeptide repeat-containing protein chloroplastic"/>
    <property type="match status" value="1"/>
</dbReference>
<dbReference type="OrthoDB" id="1882346at2759"/>
<dbReference type="SUPFAM" id="SSF53383">
    <property type="entry name" value="PLP-dependent transferases"/>
    <property type="match status" value="1"/>
</dbReference>
<dbReference type="InterPro" id="IPR015421">
    <property type="entry name" value="PyrdxlP-dep_Trfase_major"/>
</dbReference>
<dbReference type="NCBIfam" id="TIGR00756">
    <property type="entry name" value="PPR"/>
    <property type="match status" value="7"/>
</dbReference>